<reference evidence="3" key="1">
    <citation type="submission" date="2009-10" db="EMBL/GenBank/DDBJ databases">
        <title>The complete chromosome of Gordonia bronchialis DSM 43247.</title>
        <authorList>
            <consortium name="US DOE Joint Genome Institute (JGI-PGF)"/>
            <person name="Lucas S."/>
            <person name="Copeland A."/>
            <person name="Lapidus A."/>
            <person name="Glavina del Rio T."/>
            <person name="Dalin E."/>
            <person name="Tice H."/>
            <person name="Bruce D."/>
            <person name="Goodwin L."/>
            <person name="Pitluck S."/>
            <person name="Kyrpides N."/>
            <person name="Mavromatis K."/>
            <person name="Ivanova N."/>
            <person name="Ovchinnikova G."/>
            <person name="Saunders E."/>
            <person name="Brettin T."/>
            <person name="Detter J.C."/>
            <person name="Han C."/>
            <person name="Larimer F."/>
            <person name="Land M."/>
            <person name="Hauser L."/>
            <person name="Markowitz V."/>
            <person name="Cheng J.-F."/>
            <person name="Hugenholtz P."/>
            <person name="Woyke T."/>
            <person name="Wu D."/>
            <person name="Jando M."/>
            <person name="Schneider S."/>
            <person name="Goeker M."/>
            <person name="Klenk H.-P."/>
            <person name="Eisen J.A."/>
        </authorList>
    </citation>
    <scope>NUCLEOTIDE SEQUENCE [LARGE SCALE GENOMIC DNA]</scope>
    <source>
        <strain evidence="3">ATCC 25592 / DSM 43247 / BCRC 13721 / JCM 3198 / KCTC 3076 / NBRC 16047 / NCTC 10667</strain>
    </source>
</reference>
<dbReference type="Proteomes" id="UP000001219">
    <property type="component" value="Chromosome"/>
</dbReference>
<evidence type="ECO:0000313" key="3">
    <source>
        <dbReference type="Proteomes" id="UP000001219"/>
    </source>
</evidence>
<dbReference type="KEGG" id="gbr:Gbro_4447"/>
<sequence length="264" mass="29094">MVMLLPSSREDSEDDSDHDQANLERSIDSLGPSVQRDQSGIVLDGSCPTSPSYTDPPEIPSATNRSINSARRLPGIWARVWKVHGDQTRSRGGRQPVRQREASEYRVRFEHGMSTEPQTKAAERFPRLVMTRLTRPDQCVAALVSRRRRSALITKPQLTDVVYGQVRSSSAQDQQAVRFDQFIRWHGLENQGTPGDGDLDVSGGQADAIAQFFGHDEAARTVDGGSHEPRLPAPAGSAMSYGGTAFMNHAQSAEIQLPRRRSCS</sequence>
<protein>
    <submittedName>
        <fullName evidence="2">Uncharacterized protein</fullName>
    </submittedName>
</protein>
<name>D0L6M0_GORB4</name>
<reference evidence="2 3" key="2">
    <citation type="journal article" date="2010" name="Stand. Genomic Sci.">
        <title>Complete genome sequence of Gordonia bronchialis type strain (3410).</title>
        <authorList>
            <person name="Ivanova N."/>
            <person name="Sikorski J."/>
            <person name="Jando M."/>
            <person name="Lapidus A."/>
            <person name="Nolan M."/>
            <person name="Lucas S."/>
            <person name="Del Rio T.G."/>
            <person name="Tice H."/>
            <person name="Copeland A."/>
            <person name="Cheng J.F."/>
            <person name="Chen F."/>
            <person name="Bruce D."/>
            <person name="Goodwin L."/>
            <person name="Pitluck S."/>
            <person name="Mavromatis K."/>
            <person name="Ovchinnikova G."/>
            <person name="Pati A."/>
            <person name="Chen A."/>
            <person name="Palaniappan K."/>
            <person name="Land M."/>
            <person name="Hauser L."/>
            <person name="Chang Y.J."/>
            <person name="Jeffries C.D."/>
            <person name="Chain P."/>
            <person name="Saunders E."/>
            <person name="Han C."/>
            <person name="Detter J.C."/>
            <person name="Brettin T."/>
            <person name="Rohde M."/>
            <person name="Goker M."/>
            <person name="Bristow J."/>
            <person name="Eisen J.A."/>
            <person name="Markowitz V."/>
            <person name="Hugenholtz P."/>
            <person name="Klenk H.P."/>
            <person name="Kyrpides N.C."/>
        </authorList>
    </citation>
    <scope>NUCLEOTIDE SEQUENCE [LARGE SCALE GENOMIC DNA]</scope>
    <source>
        <strain evidence="3">ATCC 25592 / DSM 43247 / BCRC 13721 / JCM 3198 / KCTC 3076 / NBRC 16047 / NCTC 10667</strain>
    </source>
</reference>
<feature type="region of interest" description="Disordered" evidence="1">
    <location>
        <begin position="1"/>
        <end position="64"/>
    </location>
</feature>
<evidence type="ECO:0000256" key="1">
    <source>
        <dbReference type="SAM" id="MobiDB-lite"/>
    </source>
</evidence>
<keyword evidence="3" id="KW-1185">Reference proteome</keyword>
<dbReference type="HOGENOM" id="CLU_1052762_0_0_11"/>
<accession>D0L6M0</accession>
<feature type="compositionally biased region" description="Basic and acidic residues" evidence="1">
    <location>
        <begin position="18"/>
        <end position="27"/>
    </location>
</feature>
<organism evidence="2 3">
    <name type="scientific">Gordonia bronchialis (strain ATCC 25592 / DSM 43247 / BCRC 13721 / JCM 3198 / KCTC 3076 / NBRC 16047 / NCTC 10667)</name>
    <name type="common">Rhodococcus bronchialis</name>
    <dbReference type="NCBI Taxonomy" id="526226"/>
    <lineage>
        <taxon>Bacteria</taxon>
        <taxon>Bacillati</taxon>
        <taxon>Actinomycetota</taxon>
        <taxon>Actinomycetes</taxon>
        <taxon>Mycobacteriales</taxon>
        <taxon>Gordoniaceae</taxon>
        <taxon>Gordonia</taxon>
    </lineage>
</organism>
<proteinExistence type="predicted"/>
<dbReference type="AlphaFoldDB" id="D0L6M0"/>
<evidence type="ECO:0000313" key="2">
    <source>
        <dbReference type="EMBL" id="ACY23580.1"/>
    </source>
</evidence>
<dbReference type="EMBL" id="CP001802">
    <property type="protein sequence ID" value="ACY23580.1"/>
    <property type="molecule type" value="Genomic_DNA"/>
</dbReference>
<gene>
    <name evidence="2" type="ordered locus">Gbro_4447</name>
</gene>